<comment type="cofactor">
    <cofactor evidence="7">
        <name>Zn(2+)</name>
        <dbReference type="ChEBI" id="CHEBI:29105"/>
    </cofactor>
    <text evidence="7">Binds 1 zinc ion per subunit.</text>
</comment>
<keyword evidence="11" id="KW-1185">Reference proteome</keyword>
<proteinExistence type="inferred from homology"/>
<dbReference type="PANTHER" id="PTHR33202">
    <property type="entry name" value="ZINC UPTAKE REGULATION PROTEIN"/>
    <property type="match status" value="1"/>
</dbReference>
<dbReference type="Gene3D" id="3.30.1490.190">
    <property type="match status" value="1"/>
</dbReference>
<comment type="subcellular location">
    <subcellularLocation>
        <location evidence="9">Cytoplasm</location>
    </subcellularLocation>
</comment>
<dbReference type="EMBL" id="JAWXYB010000018">
    <property type="protein sequence ID" value="MDX5930208.1"/>
    <property type="molecule type" value="Genomic_DNA"/>
</dbReference>
<dbReference type="InterPro" id="IPR002481">
    <property type="entry name" value="FUR"/>
</dbReference>
<keyword evidence="4 9" id="KW-0805">Transcription regulation</keyword>
<keyword evidence="2 9" id="KW-0678">Repressor</keyword>
<evidence type="ECO:0000256" key="3">
    <source>
        <dbReference type="ARBA" id="ARBA00022833"/>
    </source>
</evidence>
<feature type="binding site" evidence="7">
    <location>
        <position position="110"/>
    </location>
    <ligand>
        <name>Zn(2+)</name>
        <dbReference type="ChEBI" id="CHEBI:29105"/>
    </ligand>
</feature>
<keyword evidence="7 9" id="KW-0479">Metal-binding</keyword>
<comment type="subunit">
    <text evidence="9">Homodimer.</text>
</comment>
<protein>
    <recommendedName>
        <fullName evidence="9">Ferric uptake regulation protein</fullName>
    </recommendedName>
</protein>
<gene>
    <name evidence="9" type="primary">fur</name>
    <name evidence="10" type="ORF">SIL87_05425</name>
</gene>
<evidence type="ECO:0000256" key="8">
    <source>
        <dbReference type="PIRSR" id="PIRSR602481-2"/>
    </source>
</evidence>
<organism evidence="10 11">
    <name type="scientific">Acidiphilium acidophilum</name>
    <name type="common">Thiobacillus acidophilus</name>
    <dbReference type="NCBI Taxonomy" id="76588"/>
    <lineage>
        <taxon>Bacteria</taxon>
        <taxon>Pseudomonadati</taxon>
        <taxon>Pseudomonadota</taxon>
        <taxon>Alphaproteobacteria</taxon>
        <taxon>Acetobacterales</taxon>
        <taxon>Acidocellaceae</taxon>
        <taxon>Acidiphilium</taxon>
    </lineage>
</organism>
<evidence type="ECO:0000313" key="11">
    <source>
        <dbReference type="Proteomes" id="UP001279553"/>
    </source>
</evidence>
<evidence type="ECO:0000256" key="7">
    <source>
        <dbReference type="PIRSR" id="PIRSR602481-1"/>
    </source>
</evidence>
<keyword evidence="6 9" id="KW-0804">Transcription</keyword>
<comment type="caution">
    <text evidence="10">The sequence shown here is derived from an EMBL/GenBank/DDBJ whole genome shotgun (WGS) entry which is preliminary data.</text>
</comment>
<feature type="binding site" evidence="7">
    <location>
        <position position="150"/>
    </location>
    <ligand>
        <name>Zn(2+)</name>
        <dbReference type="ChEBI" id="CHEBI:29105"/>
    </ligand>
</feature>
<dbReference type="Proteomes" id="UP001279553">
    <property type="component" value="Unassembled WGS sequence"/>
</dbReference>
<dbReference type="RefSeq" id="WP_319613168.1">
    <property type="nucleotide sequence ID" value="NZ_JAWXYB010000018.1"/>
</dbReference>
<dbReference type="AlphaFoldDB" id="A0AAW9DMD6"/>
<evidence type="ECO:0000256" key="9">
    <source>
        <dbReference type="RuleBase" id="RU364037"/>
    </source>
</evidence>
<sequence length="153" mass="16686">MIGPRPNPRIDQRLDHAAAACTRRGTQFTAQRRAVFGLILEANKPVTAYELLDRFRATHKAATPATIYRALEFLLANDLIHKVESLSAFIPCIEADHHDHAAQFYICRRCGAVAERDDHAVVHALEAAASALGFKPESIIVEVTGLCAICAAA</sequence>
<dbReference type="Gene3D" id="1.10.10.10">
    <property type="entry name" value="Winged helix-like DNA-binding domain superfamily/Winged helix DNA-binding domain"/>
    <property type="match status" value="1"/>
</dbReference>
<dbReference type="GO" id="GO:0000976">
    <property type="term" value="F:transcription cis-regulatory region binding"/>
    <property type="evidence" value="ECO:0007669"/>
    <property type="project" value="TreeGrafter"/>
</dbReference>
<dbReference type="GO" id="GO:0005829">
    <property type="term" value="C:cytosol"/>
    <property type="evidence" value="ECO:0007669"/>
    <property type="project" value="TreeGrafter"/>
</dbReference>
<dbReference type="GO" id="GO:0008270">
    <property type="term" value="F:zinc ion binding"/>
    <property type="evidence" value="ECO:0007669"/>
    <property type="project" value="TreeGrafter"/>
</dbReference>
<dbReference type="InterPro" id="IPR036388">
    <property type="entry name" value="WH-like_DNA-bd_sf"/>
</dbReference>
<dbReference type="GO" id="GO:0045892">
    <property type="term" value="P:negative regulation of DNA-templated transcription"/>
    <property type="evidence" value="ECO:0007669"/>
    <property type="project" value="TreeGrafter"/>
</dbReference>
<keyword evidence="8 9" id="KW-0408">Iron</keyword>
<comment type="cofactor">
    <cofactor evidence="8">
        <name>Mn(2+)</name>
        <dbReference type="ChEBI" id="CHEBI:29035"/>
    </cofactor>
    <cofactor evidence="8">
        <name>Fe(2+)</name>
        <dbReference type="ChEBI" id="CHEBI:29033"/>
    </cofactor>
    <text evidence="8">Binds 1 Mn(2+) or Fe(2+) ion per subunit.</text>
</comment>
<evidence type="ECO:0000313" key="10">
    <source>
        <dbReference type="EMBL" id="MDX5930208.1"/>
    </source>
</evidence>
<feature type="binding site" evidence="8">
    <location>
        <position position="99"/>
    </location>
    <ligand>
        <name>Fe cation</name>
        <dbReference type="ChEBI" id="CHEBI:24875"/>
    </ligand>
</feature>
<dbReference type="SUPFAM" id="SSF46785">
    <property type="entry name" value="Winged helix' DNA-binding domain"/>
    <property type="match status" value="1"/>
</dbReference>
<evidence type="ECO:0000256" key="5">
    <source>
        <dbReference type="ARBA" id="ARBA00023125"/>
    </source>
</evidence>
<reference evidence="10 11" key="1">
    <citation type="submission" date="2023-11" db="EMBL/GenBank/DDBJ databases">
        <title>MicrobeMod: A computational toolkit for identifying prokaryotic methylation and restriction-modification with nanopore sequencing.</title>
        <authorList>
            <person name="Crits-Christoph A."/>
            <person name="Kang S.C."/>
            <person name="Lee H."/>
            <person name="Ostrov N."/>
        </authorList>
    </citation>
    <scope>NUCLEOTIDE SEQUENCE [LARGE SCALE GENOMIC DNA]</scope>
    <source>
        <strain evidence="10 11">DSMZ 700</strain>
    </source>
</reference>
<keyword evidence="5 9" id="KW-0238">DNA-binding</keyword>
<feature type="binding site" evidence="7">
    <location>
        <position position="147"/>
    </location>
    <ligand>
        <name>Zn(2+)</name>
        <dbReference type="ChEBI" id="CHEBI:29105"/>
    </ligand>
</feature>
<name>A0AAW9DMD6_ACIAO</name>
<dbReference type="PANTHER" id="PTHR33202:SF6">
    <property type="entry name" value="ZINC UPTAKE REGULATION PROTEIN"/>
    <property type="match status" value="1"/>
</dbReference>
<dbReference type="GO" id="GO:1900376">
    <property type="term" value="P:regulation of secondary metabolite biosynthetic process"/>
    <property type="evidence" value="ECO:0007669"/>
    <property type="project" value="TreeGrafter"/>
</dbReference>
<evidence type="ECO:0000256" key="1">
    <source>
        <dbReference type="ARBA" id="ARBA00007957"/>
    </source>
</evidence>
<dbReference type="InterPro" id="IPR036390">
    <property type="entry name" value="WH_DNA-bd_sf"/>
</dbReference>
<dbReference type="CDD" id="cd07153">
    <property type="entry name" value="Fur_like"/>
    <property type="match status" value="1"/>
</dbReference>
<dbReference type="InterPro" id="IPR043135">
    <property type="entry name" value="Fur_C"/>
</dbReference>
<evidence type="ECO:0000256" key="4">
    <source>
        <dbReference type="ARBA" id="ARBA00023015"/>
    </source>
</evidence>
<evidence type="ECO:0000256" key="6">
    <source>
        <dbReference type="ARBA" id="ARBA00023163"/>
    </source>
</evidence>
<dbReference type="GO" id="GO:0003700">
    <property type="term" value="F:DNA-binding transcription factor activity"/>
    <property type="evidence" value="ECO:0007669"/>
    <property type="project" value="UniProtKB-UniRule"/>
</dbReference>
<dbReference type="Pfam" id="PF01475">
    <property type="entry name" value="FUR"/>
    <property type="match status" value="1"/>
</dbReference>
<comment type="similarity">
    <text evidence="1 9">Belongs to the Fur family.</text>
</comment>
<feature type="binding site" evidence="8">
    <location>
        <position position="97"/>
    </location>
    <ligand>
        <name>Fe cation</name>
        <dbReference type="ChEBI" id="CHEBI:24875"/>
    </ligand>
</feature>
<keyword evidence="9" id="KW-0963">Cytoplasm</keyword>
<feature type="binding site" evidence="7">
    <location>
        <position position="107"/>
    </location>
    <ligand>
        <name>Zn(2+)</name>
        <dbReference type="ChEBI" id="CHEBI:29105"/>
    </ligand>
</feature>
<evidence type="ECO:0000256" key="2">
    <source>
        <dbReference type="ARBA" id="ARBA00022491"/>
    </source>
</evidence>
<accession>A0AAW9DMD6</accession>
<keyword evidence="3 7" id="KW-0862">Zinc</keyword>